<evidence type="ECO:0000313" key="3">
    <source>
        <dbReference type="Proteomes" id="UP001234581"/>
    </source>
</evidence>
<reference evidence="2 3" key="1">
    <citation type="submission" date="2023-03" db="EMBL/GenBank/DDBJ databases">
        <title>Genome sequence of Lichtheimia ornata CBS 291.66.</title>
        <authorList>
            <person name="Mohabir J.T."/>
            <person name="Shea T.P."/>
            <person name="Kurbessoian T."/>
            <person name="Berby B."/>
            <person name="Fontaine J."/>
            <person name="Livny J."/>
            <person name="Gnirke A."/>
            <person name="Stajich J.E."/>
            <person name="Cuomo C.A."/>
        </authorList>
    </citation>
    <scope>NUCLEOTIDE SEQUENCE [LARGE SCALE GENOMIC DNA]</scope>
    <source>
        <strain evidence="2">CBS 291.66</strain>
    </source>
</reference>
<feature type="compositionally biased region" description="Basic and acidic residues" evidence="1">
    <location>
        <begin position="302"/>
        <end position="315"/>
    </location>
</feature>
<dbReference type="Proteomes" id="UP001234581">
    <property type="component" value="Unassembled WGS sequence"/>
</dbReference>
<evidence type="ECO:0000313" key="2">
    <source>
        <dbReference type="EMBL" id="KAJ8652045.1"/>
    </source>
</evidence>
<sequence>MADVKWREVLHSYVANCIALDKPASVQSFILEEKDFILKHVQKGERIQAVLPKRLKTITQELNVTLEKSNVDWGRLALEILEYKCDPPILSEHTETLSNTESGSGSSSSSKSQSIASSASGYRMTSNDLEALAMMYNSLDQDQMWMLKSGRRVEDVLYERAKATTLESPWHSMIIDPTDQGLAGWFTAEELEEIQETDTPALIQMPEDMQSFLDSFVGKQTLHELRRQNDDFKFDRRKEADLYWMQKSITSALDLYEYNFFQDLSSLSENDLVRNVWAFIERCFDPSPIKVSGGEITSQASTERKNGAKSDAERTRKQMGTRIDLLFKANLLEFGVAEFGRSSDTLSMKNAREVSLKCPKTMKDMLIKLEKRCPNKLNQLKIQGMAIAGLNLNLLSMDCPRGYICRILPLGWQQYPMSVEEFISLIIPIFASVYHAKKTMEQVRMDIISDQSRRTTSFGKKSTTRLSPSFTPVPVPRKRKASNSM</sequence>
<dbReference type="AlphaFoldDB" id="A0AAD7URS8"/>
<name>A0AAD7URS8_9FUNG</name>
<organism evidence="2 3">
    <name type="scientific">Lichtheimia ornata</name>
    <dbReference type="NCBI Taxonomy" id="688661"/>
    <lineage>
        <taxon>Eukaryota</taxon>
        <taxon>Fungi</taxon>
        <taxon>Fungi incertae sedis</taxon>
        <taxon>Mucoromycota</taxon>
        <taxon>Mucoromycotina</taxon>
        <taxon>Mucoromycetes</taxon>
        <taxon>Mucorales</taxon>
        <taxon>Lichtheimiaceae</taxon>
        <taxon>Lichtheimia</taxon>
    </lineage>
</organism>
<evidence type="ECO:0000256" key="1">
    <source>
        <dbReference type="SAM" id="MobiDB-lite"/>
    </source>
</evidence>
<feature type="compositionally biased region" description="Polar residues" evidence="1">
    <location>
        <begin position="454"/>
        <end position="470"/>
    </location>
</feature>
<feature type="region of interest" description="Disordered" evidence="1">
    <location>
        <begin position="95"/>
        <end position="114"/>
    </location>
</feature>
<comment type="caution">
    <text evidence="2">The sequence shown here is derived from an EMBL/GenBank/DDBJ whole genome shotgun (WGS) entry which is preliminary data.</text>
</comment>
<feature type="compositionally biased region" description="Basic residues" evidence="1">
    <location>
        <begin position="476"/>
        <end position="485"/>
    </location>
</feature>
<protein>
    <submittedName>
        <fullName evidence="2">Uncharacterized protein</fullName>
    </submittedName>
</protein>
<keyword evidence="3" id="KW-1185">Reference proteome</keyword>
<dbReference type="EMBL" id="JARTCD010000122">
    <property type="protein sequence ID" value="KAJ8652045.1"/>
    <property type="molecule type" value="Genomic_DNA"/>
</dbReference>
<dbReference type="RefSeq" id="XP_058336959.1">
    <property type="nucleotide sequence ID" value="XM_058492287.1"/>
</dbReference>
<accession>A0AAD7URS8</accession>
<dbReference type="GeneID" id="83219728"/>
<feature type="region of interest" description="Disordered" evidence="1">
    <location>
        <begin position="294"/>
        <end position="315"/>
    </location>
</feature>
<gene>
    <name evidence="2" type="ORF">O0I10_012354</name>
</gene>
<proteinExistence type="predicted"/>
<feature type="compositionally biased region" description="Low complexity" evidence="1">
    <location>
        <begin position="102"/>
        <end position="114"/>
    </location>
</feature>
<feature type="region of interest" description="Disordered" evidence="1">
    <location>
        <begin position="454"/>
        <end position="485"/>
    </location>
</feature>